<proteinExistence type="predicted"/>
<name>A0A4V3SA46_9HYME</name>
<keyword evidence="1" id="KW-0371">Homeobox</keyword>
<gene>
    <name evidence="1" type="ORF">DBV15_00194</name>
</gene>
<evidence type="ECO:0000313" key="1">
    <source>
        <dbReference type="EMBL" id="TGZ47404.1"/>
    </source>
</evidence>
<protein>
    <submittedName>
        <fullName evidence="1">Homeobox protein orthopedia</fullName>
    </submittedName>
</protein>
<sequence length="59" mass="6824">MYNDGRKRQQKFKLNLWPMASNLASLNIVITSKMRTTNAIYLKYDVTENSVQASSAFHK</sequence>
<dbReference type="STRING" id="300112.A0A4V3SA46"/>
<dbReference type="AlphaFoldDB" id="A0A4V3SA46"/>
<dbReference type="GO" id="GO:0003677">
    <property type="term" value="F:DNA binding"/>
    <property type="evidence" value="ECO:0007669"/>
    <property type="project" value="UniProtKB-KW"/>
</dbReference>
<reference evidence="1 2" key="1">
    <citation type="journal article" date="2019" name="Philos. Trans. R. Soc. Lond., B, Biol. Sci.">
        <title>Ant behaviour and brain gene expression of defending hosts depend on the ecological success of the intruding social parasite.</title>
        <authorList>
            <person name="Kaur R."/>
            <person name="Stoldt M."/>
            <person name="Jongepier E."/>
            <person name="Feldmeyer B."/>
            <person name="Menzel F."/>
            <person name="Bornberg-Bauer E."/>
            <person name="Foitzik S."/>
        </authorList>
    </citation>
    <scope>NUCLEOTIDE SEQUENCE [LARGE SCALE GENOMIC DNA]</scope>
    <source>
        <tissue evidence="1">Whole body</tissue>
    </source>
</reference>
<evidence type="ECO:0000313" key="2">
    <source>
        <dbReference type="Proteomes" id="UP000310200"/>
    </source>
</evidence>
<accession>A0A4V3SA46</accession>
<organism evidence="1 2">
    <name type="scientific">Temnothorax longispinosus</name>
    <dbReference type="NCBI Taxonomy" id="300112"/>
    <lineage>
        <taxon>Eukaryota</taxon>
        <taxon>Metazoa</taxon>
        <taxon>Ecdysozoa</taxon>
        <taxon>Arthropoda</taxon>
        <taxon>Hexapoda</taxon>
        <taxon>Insecta</taxon>
        <taxon>Pterygota</taxon>
        <taxon>Neoptera</taxon>
        <taxon>Endopterygota</taxon>
        <taxon>Hymenoptera</taxon>
        <taxon>Apocrita</taxon>
        <taxon>Aculeata</taxon>
        <taxon>Formicoidea</taxon>
        <taxon>Formicidae</taxon>
        <taxon>Myrmicinae</taxon>
        <taxon>Temnothorax</taxon>
    </lineage>
</organism>
<comment type="caution">
    <text evidence="1">The sequence shown here is derived from an EMBL/GenBank/DDBJ whole genome shotgun (WGS) entry which is preliminary data.</text>
</comment>
<dbReference type="EMBL" id="QBLH01002732">
    <property type="protein sequence ID" value="TGZ47404.1"/>
    <property type="molecule type" value="Genomic_DNA"/>
</dbReference>
<keyword evidence="2" id="KW-1185">Reference proteome</keyword>
<dbReference type="Proteomes" id="UP000310200">
    <property type="component" value="Unassembled WGS sequence"/>
</dbReference>
<keyword evidence="1" id="KW-0238">DNA-binding</keyword>